<dbReference type="Proteomes" id="UP000000600">
    <property type="component" value="Unassembled WGS sequence"/>
</dbReference>
<dbReference type="eggNOG" id="ENOG502R2MM">
    <property type="taxonomic scope" value="Eukaryota"/>
</dbReference>
<evidence type="ECO:0008006" key="5">
    <source>
        <dbReference type="Google" id="ProtNLM"/>
    </source>
</evidence>
<dbReference type="GeneID" id="5024319"/>
<dbReference type="OMA" id="FDHVDSA"/>
<dbReference type="InParanoid" id="A0CK20"/>
<evidence type="ECO:0000256" key="2">
    <source>
        <dbReference type="SAM" id="SignalP"/>
    </source>
</evidence>
<feature type="coiled-coil region" evidence="1">
    <location>
        <begin position="262"/>
        <end position="289"/>
    </location>
</feature>
<dbReference type="STRING" id="5888.A0CK20"/>
<accession>A0CK20</accession>
<feature type="signal peptide" evidence="2">
    <location>
        <begin position="1"/>
        <end position="18"/>
    </location>
</feature>
<gene>
    <name evidence="3" type="ORF">GSPATT00000849001</name>
</gene>
<organism evidence="3 4">
    <name type="scientific">Paramecium tetraurelia</name>
    <dbReference type="NCBI Taxonomy" id="5888"/>
    <lineage>
        <taxon>Eukaryota</taxon>
        <taxon>Sar</taxon>
        <taxon>Alveolata</taxon>
        <taxon>Ciliophora</taxon>
        <taxon>Intramacronucleata</taxon>
        <taxon>Oligohymenophorea</taxon>
        <taxon>Peniculida</taxon>
        <taxon>Parameciidae</taxon>
        <taxon>Paramecium</taxon>
    </lineage>
</organism>
<proteinExistence type="predicted"/>
<reference evidence="3 4" key="1">
    <citation type="journal article" date="2006" name="Nature">
        <title>Global trends of whole-genome duplications revealed by the ciliate Paramecium tetraurelia.</title>
        <authorList>
            <consortium name="Genoscope"/>
            <person name="Aury J.-M."/>
            <person name="Jaillon O."/>
            <person name="Duret L."/>
            <person name="Noel B."/>
            <person name="Jubin C."/>
            <person name="Porcel B.M."/>
            <person name="Segurens B."/>
            <person name="Daubin V."/>
            <person name="Anthouard V."/>
            <person name="Aiach N."/>
            <person name="Arnaiz O."/>
            <person name="Billaut A."/>
            <person name="Beisson J."/>
            <person name="Blanc I."/>
            <person name="Bouhouche K."/>
            <person name="Camara F."/>
            <person name="Duharcourt S."/>
            <person name="Guigo R."/>
            <person name="Gogendeau D."/>
            <person name="Katinka M."/>
            <person name="Keller A.-M."/>
            <person name="Kissmehl R."/>
            <person name="Klotz C."/>
            <person name="Koll F."/>
            <person name="Le Moue A."/>
            <person name="Lepere C."/>
            <person name="Malinsky S."/>
            <person name="Nowacki M."/>
            <person name="Nowak J.K."/>
            <person name="Plattner H."/>
            <person name="Poulain J."/>
            <person name="Ruiz F."/>
            <person name="Serrano V."/>
            <person name="Zagulski M."/>
            <person name="Dessen P."/>
            <person name="Betermier M."/>
            <person name="Weissenbach J."/>
            <person name="Scarpelli C."/>
            <person name="Schachter V."/>
            <person name="Sperling L."/>
            <person name="Meyer E."/>
            <person name="Cohen J."/>
            <person name="Wincker P."/>
        </authorList>
    </citation>
    <scope>NUCLEOTIDE SEQUENCE [LARGE SCALE GENOMIC DNA]</scope>
    <source>
        <strain evidence="3 4">Stock d4-2</strain>
    </source>
</reference>
<dbReference type="OrthoDB" id="300464at2759"/>
<dbReference type="RefSeq" id="XP_001438534.1">
    <property type="nucleotide sequence ID" value="XM_001438497.2"/>
</dbReference>
<feature type="coiled-coil region" evidence="1">
    <location>
        <begin position="86"/>
        <end position="187"/>
    </location>
</feature>
<feature type="chain" id="PRO_5002623134" description="Trichocyst matrix protein" evidence="2">
    <location>
        <begin position="19"/>
        <end position="368"/>
    </location>
</feature>
<name>A0CK20_PARTE</name>
<keyword evidence="4" id="KW-1185">Reference proteome</keyword>
<evidence type="ECO:0000313" key="3">
    <source>
        <dbReference type="EMBL" id="CAK71137.1"/>
    </source>
</evidence>
<evidence type="ECO:0000313" key="4">
    <source>
        <dbReference type="Proteomes" id="UP000000600"/>
    </source>
</evidence>
<keyword evidence="2" id="KW-0732">Signal</keyword>
<dbReference type="KEGG" id="ptm:GSPATT00000849001"/>
<protein>
    <recommendedName>
        <fullName evidence="5">Trichocyst matrix protein</fullName>
    </recommendedName>
</protein>
<dbReference type="HOGENOM" id="CLU_790997_0_0_1"/>
<sequence>MSLIRFNILALTIGVCLSAMTPQASLLMKSFHQFGQSPYSDQLKELVQIKLETGGQVDEVLKLIQELLDSLKQDQVDDDVAHSRQMAVFDQNIGELEDDLSKLNTDLANANVLIQTLAELLVILRETIITYEKQLAILNEQEQFIRNARAADVKAYNRRVEQANKVINALTLIIEKLSRAVDQQTSEQDRQTILTQIHAECHEQFGPNHPITILIKLTTRFDVPTVQRILEKLEQIRDGAKKSLNEDIAAEEVASNNFDTSMNEIETLRKRLSTDLENLNQQFNDKFNQQKIVLAQKEQLLIDIPITEELLQLTKEQQEQYHQAYLSRQTQRQSEIEVVQKAYNLVFDHVDSARKSEDLTAKLNSGAI</sequence>
<keyword evidence="1" id="KW-0175">Coiled coil</keyword>
<evidence type="ECO:0000256" key="1">
    <source>
        <dbReference type="SAM" id="Coils"/>
    </source>
</evidence>
<dbReference type="EMBL" id="CT868096">
    <property type="protein sequence ID" value="CAK71137.1"/>
    <property type="molecule type" value="Genomic_DNA"/>
</dbReference>
<dbReference type="AlphaFoldDB" id="A0CK20"/>